<sequence length="251" mass="27333">MSSLQRRVENVGKLYGVRKARGDSPAAVVDKAVSGVKFLVEKGAQCDLIQAHWSREESTLPDNHFAVGQRFTPISPLLIACDLQRTDLVRLLVEKAGEDPNRKGKIKSTQAGPAVLPLEFALHNCSLSRKEDRWRHWKVVRTLIQVGACPGLLRGSSKGAVWLNNILKSPCCQGPLLEHIIICLHPSVICSMTLDPSPNVRTLSPLGAAVNANYTGGVRALVDAGVDVKTDSTPINRIIDLLFPREPPEAT</sequence>
<dbReference type="PhylomeDB" id="A0A0G4FRP4"/>
<gene>
    <name evidence="1" type="ORF">Cvel_18431</name>
</gene>
<dbReference type="SUPFAM" id="SSF48403">
    <property type="entry name" value="Ankyrin repeat"/>
    <property type="match status" value="1"/>
</dbReference>
<accession>A0A0G4FRP4</accession>
<dbReference type="VEuPathDB" id="CryptoDB:Cvel_18431"/>
<proteinExistence type="predicted"/>
<dbReference type="Gene3D" id="1.25.40.20">
    <property type="entry name" value="Ankyrin repeat-containing domain"/>
    <property type="match status" value="1"/>
</dbReference>
<protein>
    <submittedName>
        <fullName evidence="1">Uncharacterized protein</fullName>
    </submittedName>
</protein>
<dbReference type="InterPro" id="IPR036770">
    <property type="entry name" value="Ankyrin_rpt-contain_sf"/>
</dbReference>
<dbReference type="AlphaFoldDB" id="A0A0G4FRP4"/>
<name>A0A0G4FRP4_9ALVE</name>
<organism evidence="1">
    <name type="scientific">Chromera velia CCMP2878</name>
    <dbReference type="NCBI Taxonomy" id="1169474"/>
    <lineage>
        <taxon>Eukaryota</taxon>
        <taxon>Sar</taxon>
        <taxon>Alveolata</taxon>
        <taxon>Colpodellida</taxon>
        <taxon>Chromeraceae</taxon>
        <taxon>Chromera</taxon>
    </lineage>
</organism>
<dbReference type="InterPro" id="IPR002110">
    <property type="entry name" value="Ankyrin_rpt"/>
</dbReference>
<reference evidence="1" key="1">
    <citation type="submission" date="2014-11" db="EMBL/GenBank/DDBJ databases">
        <authorList>
            <person name="Otto D Thomas"/>
            <person name="Naeem Raeece"/>
        </authorList>
    </citation>
    <scope>NUCLEOTIDE SEQUENCE</scope>
</reference>
<dbReference type="EMBL" id="CDMZ01000580">
    <property type="protein sequence ID" value="CEM17329.1"/>
    <property type="molecule type" value="Genomic_DNA"/>
</dbReference>
<dbReference type="Pfam" id="PF13606">
    <property type="entry name" value="Ank_3"/>
    <property type="match status" value="1"/>
</dbReference>
<evidence type="ECO:0000313" key="1">
    <source>
        <dbReference type="EMBL" id="CEM17329.1"/>
    </source>
</evidence>